<keyword evidence="4" id="KW-0479">Metal-binding</keyword>
<dbReference type="GO" id="GO:0001164">
    <property type="term" value="F:RNA polymerase I core promoter sequence-specific DNA binding"/>
    <property type="evidence" value="ECO:0007669"/>
    <property type="project" value="InterPro"/>
</dbReference>
<dbReference type="EMBL" id="WNTK01000001">
    <property type="protein sequence ID" value="KAG9494583.1"/>
    <property type="molecule type" value="Genomic_DNA"/>
</dbReference>
<dbReference type="GO" id="GO:0070860">
    <property type="term" value="C:RNA polymerase I core factor complex"/>
    <property type="evidence" value="ECO:0007669"/>
    <property type="project" value="InterPro"/>
</dbReference>
<evidence type="ECO:0000256" key="8">
    <source>
        <dbReference type="ARBA" id="ARBA00023125"/>
    </source>
</evidence>
<evidence type="ECO:0000256" key="12">
    <source>
        <dbReference type="SAM" id="MobiDB-lite"/>
    </source>
</evidence>
<evidence type="ECO:0000256" key="1">
    <source>
        <dbReference type="ARBA" id="ARBA00004604"/>
    </source>
</evidence>
<dbReference type="Pfam" id="PF20644">
    <property type="entry name" value="Rrn7_cyclin_N"/>
    <property type="match status" value="1"/>
</dbReference>
<proteinExistence type="inferred from homology"/>
<evidence type="ECO:0000256" key="11">
    <source>
        <dbReference type="ARBA" id="ARBA00032500"/>
    </source>
</evidence>
<evidence type="ECO:0000256" key="10">
    <source>
        <dbReference type="ARBA" id="ARBA00023242"/>
    </source>
</evidence>
<dbReference type="InterPro" id="IPR048540">
    <property type="entry name" value="Rrn7_cyclin_N"/>
</dbReference>
<dbReference type="Proteomes" id="UP000770717">
    <property type="component" value="Unassembled WGS sequence"/>
</dbReference>
<feature type="compositionally biased region" description="Low complexity" evidence="12">
    <location>
        <begin position="204"/>
        <end position="227"/>
    </location>
</feature>
<evidence type="ECO:0000256" key="5">
    <source>
        <dbReference type="ARBA" id="ARBA00022771"/>
    </source>
</evidence>
<evidence type="ECO:0000313" key="16">
    <source>
        <dbReference type="Proteomes" id="UP000770717"/>
    </source>
</evidence>
<organism evidence="15 16">
    <name type="scientific">Eleutherodactylus coqui</name>
    <name type="common">Puerto Rican coqui</name>
    <dbReference type="NCBI Taxonomy" id="57060"/>
    <lineage>
        <taxon>Eukaryota</taxon>
        <taxon>Metazoa</taxon>
        <taxon>Chordata</taxon>
        <taxon>Craniata</taxon>
        <taxon>Vertebrata</taxon>
        <taxon>Euteleostomi</taxon>
        <taxon>Amphibia</taxon>
        <taxon>Batrachia</taxon>
        <taxon>Anura</taxon>
        <taxon>Neobatrachia</taxon>
        <taxon>Hyloidea</taxon>
        <taxon>Eleutherodactylidae</taxon>
        <taxon>Eleutherodactylinae</taxon>
        <taxon>Eleutherodactylus</taxon>
        <taxon>Eleutherodactylus</taxon>
    </lineage>
</organism>
<keyword evidence="6" id="KW-0862">Zinc</keyword>
<comment type="subcellular location">
    <subcellularLocation>
        <location evidence="1">Nucleus</location>
        <location evidence="1">Nucleolus</location>
    </subcellularLocation>
</comment>
<keyword evidence="8" id="KW-0238">DNA-binding</keyword>
<evidence type="ECO:0000256" key="2">
    <source>
        <dbReference type="ARBA" id="ARBA00006899"/>
    </source>
</evidence>
<accession>A0A8J6KI06</accession>
<dbReference type="InterPro" id="IPR021752">
    <property type="entry name" value="TF_Rrn7_Zf"/>
</dbReference>
<dbReference type="InterPro" id="IPR033599">
    <property type="entry name" value="TAF1B/Rrn7"/>
</dbReference>
<gene>
    <name evidence="15" type="ORF">GDO78_002097</name>
</gene>
<dbReference type="OrthoDB" id="10069252at2759"/>
<feature type="domain" description="Rrn7/TAF1B N-terminal cyclin" evidence="14">
    <location>
        <begin position="266"/>
        <end position="317"/>
    </location>
</feature>
<feature type="domain" description="RRN7-type" evidence="13">
    <location>
        <begin position="66"/>
        <end position="92"/>
    </location>
</feature>
<feature type="region of interest" description="Disordered" evidence="12">
    <location>
        <begin position="204"/>
        <end position="248"/>
    </location>
</feature>
<dbReference type="GO" id="GO:0008270">
    <property type="term" value="F:zinc ion binding"/>
    <property type="evidence" value="ECO:0007669"/>
    <property type="project" value="UniProtKB-KW"/>
</dbReference>
<dbReference type="Pfam" id="PF11781">
    <property type="entry name" value="Zn_ribbon_RRN7"/>
    <property type="match status" value="1"/>
</dbReference>
<evidence type="ECO:0000256" key="3">
    <source>
        <dbReference type="ARBA" id="ARBA00018994"/>
    </source>
</evidence>
<comment type="caution">
    <text evidence="15">The sequence shown here is derived from an EMBL/GenBank/DDBJ whole genome shotgun (WGS) entry which is preliminary data.</text>
</comment>
<evidence type="ECO:0000313" key="15">
    <source>
        <dbReference type="EMBL" id="KAG9494583.1"/>
    </source>
</evidence>
<dbReference type="PANTHER" id="PTHR31576">
    <property type="entry name" value="TATA BOX-BINDING PROTEIN-ASSOCIATED FACTOR RNA POLYMERASE I SUBUNIT B"/>
    <property type="match status" value="1"/>
</dbReference>
<keyword evidence="7" id="KW-0805">Transcription regulation</keyword>
<evidence type="ECO:0000256" key="6">
    <source>
        <dbReference type="ARBA" id="ARBA00022833"/>
    </source>
</evidence>
<reference evidence="15" key="1">
    <citation type="thesis" date="2020" institute="ProQuest LLC" country="789 East Eisenhower Parkway, Ann Arbor, MI, USA">
        <title>Comparative Genomics and Chromosome Evolution.</title>
        <authorList>
            <person name="Mudd A.B."/>
        </authorList>
    </citation>
    <scope>NUCLEOTIDE SEQUENCE</scope>
    <source>
        <strain evidence="15">HN-11 Male</strain>
        <tissue evidence="15">Kidney and liver</tissue>
    </source>
</reference>
<evidence type="ECO:0000259" key="14">
    <source>
        <dbReference type="Pfam" id="PF20644"/>
    </source>
</evidence>
<protein>
    <recommendedName>
        <fullName evidence="3">TATA box-binding protein-associated factor RNA polymerase I subunit B</fullName>
    </recommendedName>
    <alternativeName>
        <fullName evidence="11">TATA box-binding protein-associated factor 1B</fullName>
    </alternativeName>
</protein>
<keyword evidence="9" id="KW-0804">Transcription</keyword>
<dbReference type="GO" id="GO:0005668">
    <property type="term" value="C:RNA polymerase transcription factor SL1 complex"/>
    <property type="evidence" value="ECO:0007669"/>
    <property type="project" value="TreeGrafter"/>
</dbReference>
<dbReference type="PANTHER" id="PTHR31576:SF2">
    <property type="entry name" value="TATA BOX-BINDING PROTEIN-ASSOCIATED FACTOR RNA POLYMERASE I SUBUNIT B"/>
    <property type="match status" value="1"/>
</dbReference>
<sequence>MSSLQVPNTCLQATFLGQGFENPWLQEVLALIGSQALRLSQSEPALPGGGDFHIPGQEELPKDRNYKQPCPQCSKINWGISDEGKYYCKFCQMIIEKTKEVDADDIFIQNAKMQSICRGLRKKKRALKGGWEWYICEGFQFILLKQAEALEDLGIGPDIKDNMCNLWRLYLQETQQAYCETPADRKLRVHYATSEADADMDQLSQSSLGVPSSGVSSSGVPSSGVPSEASGDQSDTSGHGGASGTSDAESAVSMQSLGSVDGSTYKKKKGRIMSMPMTLAFCYLAILWVRASITLSDLLRLVFYRHIPYYNPQQYFPENTQLYGPDIHLFGVENFPLYDRILDMTRDLGCFLRLPLFPPITETTYCHPYVLCMKYLMEVNLPDVPMFDFEKWYMTIRPCLDEACRRLEDEKAKFIWDSERVLAYNSNSRVRLLKRTRMEKNLQSRFSKLASAAPDAGNRRPSSFFFNWEELNTDKICFHGHSLEGIAQKDQKEFCSFRKKYWLSTVKKCKSEMCQHWKLYGESQLPSSYHFIISLFSTILGVEHTTIHYNVCMLEHKLVSQKLRKKAKQHGRSNV</sequence>
<dbReference type="AlphaFoldDB" id="A0A8J6KI06"/>
<keyword evidence="10" id="KW-0539">Nucleus</keyword>
<keyword evidence="5" id="KW-0863">Zinc-finger</keyword>
<dbReference type="GO" id="GO:0042790">
    <property type="term" value="P:nucleolar large rRNA transcription by RNA polymerase I"/>
    <property type="evidence" value="ECO:0007669"/>
    <property type="project" value="TreeGrafter"/>
</dbReference>
<evidence type="ECO:0000256" key="4">
    <source>
        <dbReference type="ARBA" id="ARBA00022723"/>
    </source>
</evidence>
<comment type="similarity">
    <text evidence="2">Belongs to the RRN7/TAF1B family.</text>
</comment>
<evidence type="ECO:0000256" key="7">
    <source>
        <dbReference type="ARBA" id="ARBA00023015"/>
    </source>
</evidence>
<keyword evidence="16" id="KW-1185">Reference proteome</keyword>
<evidence type="ECO:0000256" key="9">
    <source>
        <dbReference type="ARBA" id="ARBA00023163"/>
    </source>
</evidence>
<name>A0A8J6KI06_ELECQ</name>
<evidence type="ECO:0000259" key="13">
    <source>
        <dbReference type="Pfam" id="PF11781"/>
    </source>
</evidence>